<dbReference type="RefSeq" id="WP_053175554.1">
    <property type="nucleotide sequence ID" value="NZ_LFYT02000023.1"/>
</dbReference>
<keyword evidence="1" id="KW-0472">Membrane</keyword>
<keyword evidence="1" id="KW-0812">Transmembrane</keyword>
<dbReference type="AlphaFoldDB" id="A0A2T7UAY4"/>
<dbReference type="PANTHER" id="PTHR32309:SF13">
    <property type="entry name" value="FERRIC ENTEROBACTIN TRANSPORT PROTEIN FEPE"/>
    <property type="match status" value="1"/>
</dbReference>
<dbReference type="InterPro" id="IPR050445">
    <property type="entry name" value="Bact_polysacc_biosynth/exp"/>
</dbReference>
<accession>A0A2T7UAY4</accession>
<dbReference type="Proteomes" id="UP000037507">
    <property type="component" value="Unassembled WGS sequence"/>
</dbReference>
<sequence>MSDFKPHFLKKLNALFVLTVVLPSLLATVYFGYWASDVYTSESSFVVRSHEKPSSSTLGVLLKGAGFSSARDESYTVQNYILSRDALAVLKAEIGLDKAYASEQVDVVNRFAGLDGDDSFEALHRYYQKKVAVMTDSATAISTLSVKAFTAQDALRANQILLKRSEALVNRLNERGRQDLIRFAKAEVDQAAQNAKTAALALSVFRNRQGVLDPERQAAAQLQQVAKIHDELIATTTQLSQLKVFTPQNPQIPSLENRAKTLRAEIAKETGKATGDPKSLSNKAAEFQRLALESDLANKQLASALISLESARSEAQRQQVYLERIAQPSLPDVAQEPRRVRNILATLVLCLVAWGILSMLVAGVREHQD</sequence>
<dbReference type="EMBL" id="LFYT02000023">
    <property type="protein sequence ID" value="PVE41839.1"/>
    <property type="molecule type" value="Genomic_DNA"/>
</dbReference>
<proteinExistence type="predicted"/>
<protein>
    <recommendedName>
        <fullName evidence="4">Capsule biosynthesis protein</fullName>
    </recommendedName>
</protein>
<feature type="transmembrane region" description="Helical" evidence="1">
    <location>
        <begin position="343"/>
        <end position="364"/>
    </location>
</feature>
<gene>
    <name evidence="2" type="ORF">H663_015360</name>
</gene>
<dbReference type="GO" id="GO:0004713">
    <property type="term" value="F:protein tyrosine kinase activity"/>
    <property type="evidence" value="ECO:0007669"/>
    <property type="project" value="TreeGrafter"/>
</dbReference>
<keyword evidence="3" id="KW-1185">Reference proteome</keyword>
<reference evidence="2" key="1">
    <citation type="submission" date="2017-04" db="EMBL/GenBank/DDBJ databases">
        <title>Unexpected and diverse lifestyles within the genus Limnohabitans.</title>
        <authorList>
            <person name="Kasalicky V."/>
            <person name="Mehrshad M."/>
            <person name="Andrei S.-A."/>
            <person name="Salcher M."/>
            <person name="Kratochvilova H."/>
            <person name="Simek K."/>
            <person name="Ghai R."/>
        </authorList>
    </citation>
    <scope>NUCLEOTIDE SEQUENCE [LARGE SCALE GENOMIC DNA]</scope>
    <source>
        <strain evidence="2">II-D5</strain>
    </source>
</reference>
<feature type="transmembrane region" description="Helical" evidence="1">
    <location>
        <begin position="12"/>
        <end position="35"/>
    </location>
</feature>
<organism evidence="2 3">
    <name type="scientific">Limnohabitans planktonicus II-D5</name>
    <dbReference type="NCBI Taxonomy" id="1293045"/>
    <lineage>
        <taxon>Bacteria</taxon>
        <taxon>Pseudomonadati</taxon>
        <taxon>Pseudomonadota</taxon>
        <taxon>Betaproteobacteria</taxon>
        <taxon>Burkholderiales</taxon>
        <taxon>Comamonadaceae</taxon>
        <taxon>Limnohabitans</taxon>
    </lineage>
</organism>
<evidence type="ECO:0000313" key="3">
    <source>
        <dbReference type="Proteomes" id="UP000037507"/>
    </source>
</evidence>
<evidence type="ECO:0008006" key="4">
    <source>
        <dbReference type="Google" id="ProtNLM"/>
    </source>
</evidence>
<dbReference type="OrthoDB" id="5497849at2"/>
<evidence type="ECO:0000256" key="1">
    <source>
        <dbReference type="SAM" id="Phobius"/>
    </source>
</evidence>
<comment type="caution">
    <text evidence="2">The sequence shown here is derived from an EMBL/GenBank/DDBJ whole genome shotgun (WGS) entry which is preliminary data.</text>
</comment>
<dbReference type="PANTHER" id="PTHR32309">
    <property type="entry name" value="TYROSINE-PROTEIN KINASE"/>
    <property type="match status" value="1"/>
</dbReference>
<keyword evidence="1" id="KW-1133">Transmembrane helix</keyword>
<evidence type="ECO:0000313" key="2">
    <source>
        <dbReference type="EMBL" id="PVE41839.1"/>
    </source>
</evidence>
<dbReference type="GO" id="GO:0005886">
    <property type="term" value="C:plasma membrane"/>
    <property type="evidence" value="ECO:0007669"/>
    <property type="project" value="TreeGrafter"/>
</dbReference>
<name>A0A2T7UAY4_9BURK</name>
<dbReference type="STRING" id="1293045.H663_17020"/>